<name>A0AAV7TSK2_PLEWA</name>
<dbReference type="EMBL" id="JANPWB010000006">
    <property type="protein sequence ID" value="KAJ1179583.1"/>
    <property type="molecule type" value="Genomic_DNA"/>
</dbReference>
<evidence type="ECO:0000256" key="1">
    <source>
        <dbReference type="SAM" id="MobiDB-lite"/>
    </source>
</evidence>
<gene>
    <name evidence="2" type="ORF">NDU88_004817</name>
</gene>
<keyword evidence="3" id="KW-1185">Reference proteome</keyword>
<evidence type="ECO:0000313" key="3">
    <source>
        <dbReference type="Proteomes" id="UP001066276"/>
    </source>
</evidence>
<evidence type="ECO:0000313" key="2">
    <source>
        <dbReference type="EMBL" id="KAJ1179583.1"/>
    </source>
</evidence>
<organism evidence="2 3">
    <name type="scientific">Pleurodeles waltl</name>
    <name type="common">Iberian ribbed newt</name>
    <dbReference type="NCBI Taxonomy" id="8319"/>
    <lineage>
        <taxon>Eukaryota</taxon>
        <taxon>Metazoa</taxon>
        <taxon>Chordata</taxon>
        <taxon>Craniata</taxon>
        <taxon>Vertebrata</taxon>
        <taxon>Euteleostomi</taxon>
        <taxon>Amphibia</taxon>
        <taxon>Batrachia</taxon>
        <taxon>Caudata</taxon>
        <taxon>Salamandroidea</taxon>
        <taxon>Salamandridae</taxon>
        <taxon>Pleurodelinae</taxon>
        <taxon>Pleurodeles</taxon>
    </lineage>
</organism>
<feature type="region of interest" description="Disordered" evidence="1">
    <location>
        <begin position="1"/>
        <end position="48"/>
    </location>
</feature>
<dbReference type="Proteomes" id="UP001066276">
    <property type="component" value="Chromosome 3_2"/>
</dbReference>
<accession>A0AAV7TSK2</accession>
<reference evidence="2" key="1">
    <citation type="journal article" date="2022" name="bioRxiv">
        <title>Sequencing and chromosome-scale assembly of the giantPleurodeles waltlgenome.</title>
        <authorList>
            <person name="Brown T."/>
            <person name="Elewa A."/>
            <person name="Iarovenko S."/>
            <person name="Subramanian E."/>
            <person name="Araus A.J."/>
            <person name="Petzold A."/>
            <person name="Susuki M."/>
            <person name="Suzuki K.-i.T."/>
            <person name="Hayashi T."/>
            <person name="Toyoda A."/>
            <person name="Oliveira C."/>
            <person name="Osipova E."/>
            <person name="Leigh N.D."/>
            <person name="Simon A."/>
            <person name="Yun M.H."/>
        </authorList>
    </citation>
    <scope>NUCLEOTIDE SEQUENCE</scope>
    <source>
        <strain evidence="2">20211129_DDA</strain>
        <tissue evidence="2">Liver</tissue>
    </source>
</reference>
<protein>
    <submittedName>
        <fullName evidence="2">Uncharacterized protein</fullName>
    </submittedName>
</protein>
<comment type="caution">
    <text evidence="2">The sequence shown here is derived from an EMBL/GenBank/DDBJ whole genome shotgun (WGS) entry which is preliminary data.</text>
</comment>
<proteinExistence type="predicted"/>
<dbReference type="AlphaFoldDB" id="A0AAV7TSK2"/>
<sequence length="76" mass="9011">MVEHITKRIKEHQASIPRGGEELEADLREDNSLPQQDKEPRELEFRTEQKEVVREEIEQMLRKDAIIQVKEEKSVS</sequence>